<accession>A0A9X4JU05</accession>
<keyword evidence="2" id="KW-0472">Membrane</keyword>
<protein>
    <submittedName>
        <fullName evidence="3">Uncharacterized protein</fullName>
    </submittedName>
</protein>
<evidence type="ECO:0000256" key="1">
    <source>
        <dbReference type="SAM" id="MobiDB-lite"/>
    </source>
</evidence>
<dbReference type="AlphaFoldDB" id="A0A9X4JU05"/>
<feature type="region of interest" description="Disordered" evidence="1">
    <location>
        <begin position="66"/>
        <end position="112"/>
    </location>
</feature>
<name>A0A9X4JU05_9FIRM</name>
<gene>
    <name evidence="3" type="ORF">L7E55_07865</name>
</gene>
<organism evidence="3 4">
    <name type="scientific">Pelotomaculum isophthalicicum JI</name>
    <dbReference type="NCBI Taxonomy" id="947010"/>
    <lineage>
        <taxon>Bacteria</taxon>
        <taxon>Bacillati</taxon>
        <taxon>Bacillota</taxon>
        <taxon>Clostridia</taxon>
        <taxon>Eubacteriales</taxon>
        <taxon>Desulfotomaculaceae</taxon>
        <taxon>Pelotomaculum</taxon>
    </lineage>
</organism>
<comment type="caution">
    <text evidence="3">The sequence shown here is derived from an EMBL/GenBank/DDBJ whole genome shotgun (WGS) entry which is preliminary data.</text>
</comment>
<evidence type="ECO:0000313" key="4">
    <source>
        <dbReference type="Proteomes" id="UP001154312"/>
    </source>
</evidence>
<feature type="transmembrane region" description="Helical" evidence="2">
    <location>
        <begin position="40"/>
        <end position="60"/>
    </location>
</feature>
<sequence>MDILAGFMVFLALVGLGIALVLFGVKAITKKGWEYKKTGILAAVAGVLFLAGMVMAGPSVKQGFEAGRQAAKEDSAAPASTTPPHEEVLQEQKNEGEKNQAQQAEQSVSTKEEHIAKNEQDLLYEEWLKHTITSTIGESTNTDKPRIESVLFYNKEETEVEITLWADNNLTPGLIRDGAITKSTEVLHRIFSDSRAKRVLLYWLFPVKDSYGQERQMVLMQVIMTRETANKINWSGLSPLGLPNVADKFHIHPSLQ</sequence>
<evidence type="ECO:0000256" key="2">
    <source>
        <dbReference type="SAM" id="Phobius"/>
    </source>
</evidence>
<proteinExistence type="predicted"/>
<dbReference type="EMBL" id="JAKOAV010000012">
    <property type="protein sequence ID" value="MDF9408275.1"/>
    <property type="molecule type" value="Genomic_DNA"/>
</dbReference>
<feature type="compositionally biased region" description="Basic and acidic residues" evidence="1">
    <location>
        <begin position="84"/>
        <end position="98"/>
    </location>
</feature>
<keyword evidence="2" id="KW-1133">Transmembrane helix</keyword>
<dbReference type="Proteomes" id="UP001154312">
    <property type="component" value="Unassembled WGS sequence"/>
</dbReference>
<keyword evidence="2" id="KW-0812">Transmembrane</keyword>
<evidence type="ECO:0000313" key="3">
    <source>
        <dbReference type="EMBL" id="MDF9408275.1"/>
    </source>
</evidence>
<feature type="compositionally biased region" description="Polar residues" evidence="1">
    <location>
        <begin position="99"/>
        <end position="109"/>
    </location>
</feature>
<feature type="transmembrane region" description="Helical" evidence="2">
    <location>
        <begin position="6"/>
        <end position="28"/>
    </location>
</feature>
<reference evidence="3" key="1">
    <citation type="submission" date="2022-02" db="EMBL/GenBank/DDBJ databases">
        <authorList>
            <person name="Leng L."/>
        </authorList>
    </citation>
    <scope>NUCLEOTIDE SEQUENCE</scope>
    <source>
        <strain evidence="3">JI</strain>
    </source>
</reference>
<dbReference type="RefSeq" id="WP_277443582.1">
    <property type="nucleotide sequence ID" value="NZ_JAKOAV010000012.1"/>
</dbReference>
<keyword evidence="4" id="KW-1185">Reference proteome</keyword>